<reference evidence="6 7" key="1">
    <citation type="submission" date="2018-02" db="EMBL/GenBank/DDBJ databases">
        <title>Genomic Encyclopedia of Archaeal and Bacterial Type Strains, Phase II (KMG-II): from individual species to whole genera.</title>
        <authorList>
            <person name="Goeker M."/>
        </authorList>
    </citation>
    <scope>NUCLEOTIDE SEQUENCE [LARGE SCALE GENOMIC DNA]</scope>
    <source>
        <strain evidence="6 7">YU 961-1</strain>
    </source>
</reference>
<gene>
    <name evidence="6" type="ORF">CLV40_12920</name>
</gene>
<keyword evidence="3" id="KW-0238">DNA-binding</keyword>
<dbReference type="GO" id="GO:0045892">
    <property type="term" value="P:negative regulation of DNA-templated transcription"/>
    <property type="evidence" value="ECO:0007669"/>
    <property type="project" value="InterPro"/>
</dbReference>
<evidence type="ECO:0000256" key="2">
    <source>
        <dbReference type="ARBA" id="ARBA00023015"/>
    </source>
</evidence>
<dbReference type="Proteomes" id="UP000239203">
    <property type="component" value="Unassembled WGS sequence"/>
</dbReference>
<dbReference type="AlphaFoldDB" id="A0A2S6GDJ2"/>
<dbReference type="InterPro" id="IPR036388">
    <property type="entry name" value="WH-like_DNA-bd_sf"/>
</dbReference>
<evidence type="ECO:0000256" key="3">
    <source>
        <dbReference type="ARBA" id="ARBA00023125"/>
    </source>
</evidence>
<keyword evidence="4" id="KW-0804">Transcription</keyword>
<dbReference type="SUPFAM" id="SSF46785">
    <property type="entry name" value="Winged helix' DNA-binding domain"/>
    <property type="match status" value="1"/>
</dbReference>
<dbReference type="EMBL" id="PTIX01000029">
    <property type="protein sequence ID" value="PPK63307.1"/>
    <property type="molecule type" value="Genomic_DNA"/>
</dbReference>
<feature type="region of interest" description="Disordered" evidence="5">
    <location>
        <begin position="1"/>
        <end position="28"/>
    </location>
</feature>
<organism evidence="6 7">
    <name type="scientific">Actinokineospora auranticolor</name>
    <dbReference type="NCBI Taxonomy" id="155976"/>
    <lineage>
        <taxon>Bacteria</taxon>
        <taxon>Bacillati</taxon>
        <taxon>Actinomycetota</taxon>
        <taxon>Actinomycetes</taxon>
        <taxon>Pseudonocardiales</taxon>
        <taxon>Pseudonocardiaceae</taxon>
        <taxon>Actinokineospora</taxon>
    </lineage>
</organism>
<dbReference type="Gene3D" id="1.10.10.10">
    <property type="entry name" value="Winged helix-like DNA-binding domain superfamily/Winged helix DNA-binding domain"/>
    <property type="match status" value="1"/>
</dbReference>
<dbReference type="OrthoDB" id="9813987at2"/>
<keyword evidence="7" id="KW-1185">Reference proteome</keyword>
<comment type="similarity">
    <text evidence="1">Belongs to the BlaI transcriptional regulatory family.</text>
</comment>
<dbReference type="Pfam" id="PF03965">
    <property type="entry name" value="Penicillinase_R"/>
    <property type="match status" value="1"/>
</dbReference>
<protein>
    <submittedName>
        <fullName evidence="6">Putative transcriptional regulator</fullName>
    </submittedName>
</protein>
<proteinExistence type="inferred from homology"/>
<dbReference type="InterPro" id="IPR036390">
    <property type="entry name" value="WH_DNA-bd_sf"/>
</dbReference>
<dbReference type="GO" id="GO:0003677">
    <property type="term" value="F:DNA binding"/>
    <property type="evidence" value="ECO:0007669"/>
    <property type="project" value="UniProtKB-KW"/>
</dbReference>
<evidence type="ECO:0000256" key="4">
    <source>
        <dbReference type="ARBA" id="ARBA00023163"/>
    </source>
</evidence>
<evidence type="ECO:0000256" key="1">
    <source>
        <dbReference type="ARBA" id="ARBA00011046"/>
    </source>
</evidence>
<evidence type="ECO:0000256" key="5">
    <source>
        <dbReference type="SAM" id="MobiDB-lite"/>
    </source>
</evidence>
<keyword evidence="2" id="KW-0805">Transcription regulation</keyword>
<evidence type="ECO:0000313" key="6">
    <source>
        <dbReference type="EMBL" id="PPK63307.1"/>
    </source>
</evidence>
<evidence type="ECO:0000313" key="7">
    <source>
        <dbReference type="Proteomes" id="UP000239203"/>
    </source>
</evidence>
<accession>A0A2S6GDJ2</accession>
<name>A0A2S6GDJ2_9PSEU</name>
<sequence>MCAERLGSIPRVRTADESGDPAPRRRPGELASHVLNTLVEAGRPLSPGEVLELLDPSGALSYSAVVTTLTRLHEKKAVTRQRIGRAYHYTALTDPPALVAWRMSKLLESETDHTSILTRFVSGLDKQDEETLRRLLGES</sequence>
<dbReference type="InterPro" id="IPR005650">
    <property type="entry name" value="BlaI_family"/>
</dbReference>
<comment type="caution">
    <text evidence="6">The sequence shown here is derived from an EMBL/GenBank/DDBJ whole genome shotgun (WGS) entry which is preliminary data.</text>
</comment>